<dbReference type="SUPFAM" id="SSF52317">
    <property type="entry name" value="Class I glutamine amidotransferase-like"/>
    <property type="match status" value="1"/>
</dbReference>
<dbReference type="RefSeq" id="WP_035622888.1">
    <property type="nucleotide sequence ID" value="NZ_CCAE010000034.1"/>
</dbReference>
<accession>A0A1L1PQ41</accession>
<dbReference type="PROSITE" id="PS00041">
    <property type="entry name" value="HTH_ARAC_FAMILY_1"/>
    <property type="match status" value="1"/>
</dbReference>
<keyword evidence="2" id="KW-0238">DNA-binding</keyword>
<dbReference type="InterPro" id="IPR018060">
    <property type="entry name" value="HTH_AraC"/>
</dbReference>
<sequence>MDTLALSTRPALHVSLVALPDAAAATLFGIHDVMNAFALMGGPGTALGNRTPFEIEIVGERAGPLDLVSGVPVTIRRGVDQIDSTDIIIVPSVVVRGEGWVKDRYPGLVRWARAMHERGALLCSACSGIFLLAETGLFDGRDATVHFGYARSFAATHPKVPIHPERVLVISGQREELVSSGASTTWHDMVLYLIARHAGATAAQEVARLFALQWHQDGLTPFMVFEGRTDHGDAEIEQAQAWLAQHFSVASPVEEMIKRSRLAERTFKRRFSAATGLAPIEYVQRLRVEDAKRRLERTDAPVDEISWRVGYEDAAFFRRLFRRTTGMSPGAYRKRFQVPAFARP</sequence>
<keyword evidence="6" id="KW-1185">Reference proteome</keyword>
<keyword evidence="1" id="KW-0805">Transcription regulation</keyword>
<dbReference type="Pfam" id="PF12833">
    <property type="entry name" value="HTH_18"/>
    <property type="match status" value="1"/>
</dbReference>
<evidence type="ECO:0000256" key="1">
    <source>
        <dbReference type="ARBA" id="ARBA00023015"/>
    </source>
</evidence>
<keyword evidence="3" id="KW-0804">Transcription</keyword>
<dbReference type="Proteomes" id="UP000028878">
    <property type="component" value="Unassembled WGS sequence"/>
</dbReference>
<dbReference type="PANTHER" id="PTHR43130:SF11">
    <property type="entry name" value="TRANSCRIPTIONAL REGULATORY PROTEIN"/>
    <property type="match status" value="1"/>
</dbReference>
<dbReference type="InterPro" id="IPR052158">
    <property type="entry name" value="INH-QAR"/>
</dbReference>
<dbReference type="SUPFAM" id="SSF46689">
    <property type="entry name" value="Homeodomain-like"/>
    <property type="match status" value="1"/>
</dbReference>
<reference evidence="6" key="1">
    <citation type="submission" date="2014-11" db="EMBL/GenBank/DDBJ databases">
        <title>Draft genome sequence of Hydrogenophaga intermedia S1.</title>
        <authorList>
            <person name="Gan H.M."/>
            <person name="Chew T.H."/>
            <person name="Stolz A."/>
        </authorList>
    </citation>
    <scope>NUCLEOTIDE SEQUENCE [LARGE SCALE GENOMIC DNA]</scope>
    <source>
        <strain evidence="6">S1</strain>
    </source>
</reference>
<dbReference type="Pfam" id="PF01965">
    <property type="entry name" value="DJ-1_PfpI"/>
    <property type="match status" value="1"/>
</dbReference>
<dbReference type="SMART" id="SM00342">
    <property type="entry name" value="HTH_ARAC"/>
    <property type="match status" value="1"/>
</dbReference>
<dbReference type="GO" id="GO:0043565">
    <property type="term" value="F:sequence-specific DNA binding"/>
    <property type="evidence" value="ECO:0007669"/>
    <property type="project" value="InterPro"/>
</dbReference>
<feature type="domain" description="HTH araC/xylS-type" evidence="4">
    <location>
        <begin position="237"/>
        <end position="335"/>
    </location>
</feature>
<evidence type="ECO:0000256" key="3">
    <source>
        <dbReference type="ARBA" id="ARBA00023163"/>
    </source>
</evidence>
<dbReference type="InterPro" id="IPR020449">
    <property type="entry name" value="Tscrpt_reg_AraC-type_HTH"/>
</dbReference>
<dbReference type="InterPro" id="IPR002818">
    <property type="entry name" value="DJ-1/PfpI"/>
</dbReference>
<proteinExistence type="predicted"/>
<dbReference type="GO" id="GO:0003700">
    <property type="term" value="F:DNA-binding transcription factor activity"/>
    <property type="evidence" value="ECO:0007669"/>
    <property type="project" value="InterPro"/>
</dbReference>
<dbReference type="PANTHER" id="PTHR43130">
    <property type="entry name" value="ARAC-FAMILY TRANSCRIPTIONAL REGULATOR"/>
    <property type="match status" value="1"/>
</dbReference>
<dbReference type="InterPro" id="IPR018062">
    <property type="entry name" value="HTH_AraC-typ_CS"/>
</dbReference>
<dbReference type="InterPro" id="IPR029062">
    <property type="entry name" value="Class_I_gatase-like"/>
</dbReference>
<dbReference type="EMBL" id="CCAE010000034">
    <property type="protein sequence ID" value="CDN89037.1"/>
    <property type="molecule type" value="Genomic_DNA"/>
</dbReference>
<gene>
    <name evidence="5" type="ORF">BN948_03474</name>
</gene>
<dbReference type="Gene3D" id="1.10.10.60">
    <property type="entry name" value="Homeodomain-like"/>
    <property type="match status" value="1"/>
</dbReference>
<evidence type="ECO:0000259" key="4">
    <source>
        <dbReference type="PROSITE" id="PS01124"/>
    </source>
</evidence>
<evidence type="ECO:0000313" key="5">
    <source>
        <dbReference type="EMBL" id="CDN89037.1"/>
    </source>
</evidence>
<dbReference type="InterPro" id="IPR009057">
    <property type="entry name" value="Homeodomain-like_sf"/>
</dbReference>
<evidence type="ECO:0000313" key="6">
    <source>
        <dbReference type="Proteomes" id="UP000028878"/>
    </source>
</evidence>
<protein>
    <submittedName>
        <fullName evidence="5">Transcriptional regulator</fullName>
    </submittedName>
</protein>
<organism evidence="5 6">
    <name type="scientific">Hydrogenophaga intermedia</name>
    <dbReference type="NCBI Taxonomy" id="65786"/>
    <lineage>
        <taxon>Bacteria</taxon>
        <taxon>Pseudomonadati</taxon>
        <taxon>Pseudomonadota</taxon>
        <taxon>Betaproteobacteria</taxon>
        <taxon>Burkholderiales</taxon>
        <taxon>Comamonadaceae</taxon>
        <taxon>Hydrogenophaga</taxon>
    </lineage>
</organism>
<dbReference type="PRINTS" id="PR00032">
    <property type="entry name" value="HTHARAC"/>
</dbReference>
<dbReference type="AlphaFoldDB" id="A0A1L1PQ41"/>
<evidence type="ECO:0000256" key="2">
    <source>
        <dbReference type="ARBA" id="ARBA00023125"/>
    </source>
</evidence>
<dbReference type="Gene3D" id="3.40.50.880">
    <property type="match status" value="1"/>
</dbReference>
<dbReference type="PROSITE" id="PS01124">
    <property type="entry name" value="HTH_ARAC_FAMILY_2"/>
    <property type="match status" value="1"/>
</dbReference>
<name>A0A1L1PQ41_HYDIT</name>